<reference evidence="1 2" key="1">
    <citation type="submission" date="2020-11" db="EMBL/GenBank/DDBJ databases">
        <title>Identification of Lelliottia nimipressuralis from Wound Infection by Whole Genome-Based Bacterial Identification.</title>
        <authorList>
            <person name="Navarathna D.H."/>
            <person name="Choi H."/>
            <person name="Jinadatha C."/>
            <person name="Chatterjee P."/>
            <person name="Hwang M."/>
        </authorList>
    </citation>
    <scope>NUCLEOTIDE SEQUENCE [LARGE SCALE GENOMIC DNA]</scope>
    <source>
        <strain evidence="1 2">DN2020</strain>
    </source>
</reference>
<dbReference type="AlphaFoldDB" id="A0ABD4KD50"/>
<evidence type="ECO:0000313" key="1">
    <source>
        <dbReference type="EMBL" id="MBF4179343.1"/>
    </source>
</evidence>
<dbReference type="Pfam" id="PF13365">
    <property type="entry name" value="Trypsin_2"/>
    <property type="match status" value="1"/>
</dbReference>
<organism evidence="1 2">
    <name type="scientific">Lelliottia nimipressuralis</name>
    <dbReference type="NCBI Taxonomy" id="69220"/>
    <lineage>
        <taxon>Bacteria</taxon>
        <taxon>Pseudomonadati</taxon>
        <taxon>Pseudomonadota</taxon>
        <taxon>Gammaproteobacteria</taxon>
        <taxon>Enterobacterales</taxon>
        <taxon>Enterobacteriaceae</taxon>
        <taxon>Lelliottia</taxon>
    </lineage>
</organism>
<name>A0ABD4KD50_9ENTR</name>
<gene>
    <name evidence="1" type="ORF">ISP11_15840</name>
</gene>
<sequence>MKLSEALEISTVRIECNNGSVGTGFFYSLKTKHEHRDIPFIVTNKHVIAGADSIDIHLHTENFETGKEEHHKIFHIGGVQEQFLFHPEAEVDLCALPVGPMFNALAVEKQRPKYFSFTQNELIENHRSKNPLGSIEEVHMTGYPNGLWDAVNNKPITRRGITATNIADNWQGRNEFMIDMACYPGSSGSPIYIYNNGPFTHEGNLVHGERVILLGILRAGPQIFADGEVKVIDVPTSQKIISTTAIMMNLGVIIKANELNYLSDFFKGEL</sequence>
<proteinExistence type="predicted"/>
<protein>
    <submittedName>
        <fullName evidence="1">Trypsin-like peptidase domain-containing protein</fullName>
    </submittedName>
</protein>
<dbReference type="InterPro" id="IPR009003">
    <property type="entry name" value="Peptidase_S1_PA"/>
</dbReference>
<accession>A0ABD4KD50</accession>
<dbReference type="RefSeq" id="WP_194513824.1">
    <property type="nucleotide sequence ID" value="NZ_JADIXP010000010.1"/>
</dbReference>
<dbReference type="InterPro" id="IPR043504">
    <property type="entry name" value="Peptidase_S1_PA_chymotrypsin"/>
</dbReference>
<dbReference type="SUPFAM" id="SSF50494">
    <property type="entry name" value="Trypsin-like serine proteases"/>
    <property type="match status" value="1"/>
</dbReference>
<evidence type="ECO:0000313" key="2">
    <source>
        <dbReference type="Proteomes" id="UP000628560"/>
    </source>
</evidence>
<dbReference type="Proteomes" id="UP000628560">
    <property type="component" value="Unassembled WGS sequence"/>
</dbReference>
<dbReference type="EMBL" id="JADIXP010000010">
    <property type="protein sequence ID" value="MBF4179343.1"/>
    <property type="molecule type" value="Genomic_DNA"/>
</dbReference>
<dbReference type="Gene3D" id="2.40.10.10">
    <property type="entry name" value="Trypsin-like serine proteases"/>
    <property type="match status" value="2"/>
</dbReference>
<comment type="caution">
    <text evidence="1">The sequence shown here is derived from an EMBL/GenBank/DDBJ whole genome shotgun (WGS) entry which is preliminary data.</text>
</comment>